<dbReference type="Proteomes" id="UP000712673">
    <property type="component" value="Unassembled WGS sequence"/>
</dbReference>
<dbReference type="Pfam" id="PF01425">
    <property type="entry name" value="Amidase"/>
    <property type="match status" value="1"/>
</dbReference>
<organism evidence="2 3">
    <name type="scientific">Tectimicrobiota bacterium</name>
    <dbReference type="NCBI Taxonomy" id="2528274"/>
    <lineage>
        <taxon>Bacteria</taxon>
        <taxon>Pseudomonadati</taxon>
        <taxon>Nitrospinota/Tectimicrobiota group</taxon>
        <taxon>Candidatus Tectimicrobiota</taxon>
    </lineage>
</organism>
<dbReference type="GO" id="GO:0003824">
    <property type="term" value="F:catalytic activity"/>
    <property type="evidence" value="ECO:0007669"/>
    <property type="project" value="InterPro"/>
</dbReference>
<sequence length="506" mass="54446">MPCESYWRTSDLQGWSRWNPCRLFHHTKGENMHKADIPFLSVAALGELIRTREVSPVEATEAYLDRIEAIDSTLHSYITVCRHDALQAAREAEAAIARGEYRGPLHGVPYAVKDQFWTKGLLTTGGSVLLGDFVPEEDATVVARLRSAGAILLGKLNMSEFATGNSVHHPYGTPHNPWDLRRNPGTSSSGSGAATAAFLCATSLGEDTGGSIRNPANNCGLVGIRPTWGLVSRYGMLGACWSMDIGGPISRTVEDCAITLQTIAGYDPCDPSSSKAPVPDYRAGLTGTIQGRRIGVVKEAVEADFIEPQVKTAVTQAIAHLVSLGATPVEVSIPLLPSAAAVTRAILAVESAALHHDWIRTRLHEYDHNVQLDFLTGAILPAQLYYKAQQLRELTRRQVFAALQQADVLALPGSSEPAALLPAAPGIHSKEEARQRMAGRRSLTGVFNLANVPALCVPCGFATIEGKDLPIGLQLAGKPFADGLLLNVAYAYEQSTTWHTRRPPLA</sequence>
<gene>
    <name evidence="2" type="ORF">FJZ47_08665</name>
</gene>
<dbReference type="InterPro" id="IPR023631">
    <property type="entry name" value="Amidase_dom"/>
</dbReference>
<comment type="caution">
    <text evidence="2">The sequence shown here is derived from an EMBL/GenBank/DDBJ whole genome shotgun (WGS) entry which is preliminary data.</text>
</comment>
<dbReference type="InterPro" id="IPR036928">
    <property type="entry name" value="AS_sf"/>
</dbReference>
<accession>A0A938B0K3</accession>
<protein>
    <submittedName>
        <fullName evidence="2">Amidase</fullName>
    </submittedName>
</protein>
<dbReference type="EMBL" id="VGLS01000212">
    <property type="protein sequence ID" value="MBM3223857.1"/>
    <property type="molecule type" value="Genomic_DNA"/>
</dbReference>
<dbReference type="Gene3D" id="3.90.1300.10">
    <property type="entry name" value="Amidase signature (AS) domain"/>
    <property type="match status" value="1"/>
</dbReference>
<evidence type="ECO:0000313" key="2">
    <source>
        <dbReference type="EMBL" id="MBM3223857.1"/>
    </source>
</evidence>
<evidence type="ECO:0000259" key="1">
    <source>
        <dbReference type="Pfam" id="PF01425"/>
    </source>
</evidence>
<feature type="domain" description="Amidase" evidence="1">
    <location>
        <begin position="58"/>
        <end position="486"/>
    </location>
</feature>
<evidence type="ECO:0000313" key="3">
    <source>
        <dbReference type="Proteomes" id="UP000712673"/>
    </source>
</evidence>
<dbReference type="PANTHER" id="PTHR11895:SF176">
    <property type="entry name" value="AMIDASE AMID-RELATED"/>
    <property type="match status" value="1"/>
</dbReference>
<dbReference type="PANTHER" id="PTHR11895">
    <property type="entry name" value="TRANSAMIDASE"/>
    <property type="match status" value="1"/>
</dbReference>
<dbReference type="SUPFAM" id="SSF75304">
    <property type="entry name" value="Amidase signature (AS) enzymes"/>
    <property type="match status" value="1"/>
</dbReference>
<dbReference type="AlphaFoldDB" id="A0A938B0K3"/>
<reference evidence="2" key="1">
    <citation type="submission" date="2019-03" db="EMBL/GenBank/DDBJ databases">
        <title>Lake Tanganyika Metagenome-Assembled Genomes (MAGs).</title>
        <authorList>
            <person name="Tran P."/>
        </authorList>
    </citation>
    <scope>NUCLEOTIDE SEQUENCE</scope>
    <source>
        <strain evidence="2">K_DeepCast_65m_m2_066</strain>
    </source>
</reference>
<dbReference type="InterPro" id="IPR000120">
    <property type="entry name" value="Amidase"/>
</dbReference>
<proteinExistence type="predicted"/>
<name>A0A938B0K3_UNCTE</name>